<feature type="region of interest" description="Disordered" evidence="1">
    <location>
        <begin position="88"/>
        <end position="111"/>
    </location>
</feature>
<dbReference type="Proteomes" id="UP000663873">
    <property type="component" value="Unassembled WGS sequence"/>
</dbReference>
<evidence type="ECO:0000313" key="4">
    <source>
        <dbReference type="EMBL" id="CAF4366229.1"/>
    </source>
</evidence>
<dbReference type="OrthoDB" id="10475663at2759"/>
<dbReference type="EMBL" id="CAJOBO010003658">
    <property type="protein sequence ID" value="CAF4499720.1"/>
    <property type="molecule type" value="Genomic_DNA"/>
</dbReference>
<name>A0A817SAQ4_9BILA</name>
<dbReference type="EMBL" id="CAJOBP010002641">
    <property type="protein sequence ID" value="CAF4366229.1"/>
    <property type="molecule type" value="Genomic_DNA"/>
</dbReference>
<evidence type="ECO:0000256" key="1">
    <source>
        <dbReference type="SAM" id="MobiDB-lite"/>
    </source>
</evidence>
<comment type="caution">
    <text evidence="2">The sequence shown here is derived from an EMBL/GenBank/DDBJ whole genome shotgun (WGS) entry which is preliminary data.</text>
</comment>
<dbReference type="Proteomes" id="UP000663851">
    <property type="component" value="Unassembled WGS sequence"/>
</dbReference>
<evidence type="ECO:0000313" key="2">
    <source>
        <dbReference type="EMBL" id="CAF3284254.1"/>
    </source>
</evidence>
<sequence>MFYYLSDQSVTSIKNNKDRFSDLNGELLLDSVNQNKQRIDEIERNVVHNKQTHTFKIHLTLTSQYGDEEKDFQTNEISKNEEFITVSKSNKHKQRRTNDYNEKQNNDDDDDLCIIEPNLETMKKSNENYGRMLINSENRTSNIVKNNKSYRYTYQCDRHDIKYNNKSNKMMNENEGAKQKYDHPVGFDYWFVDKSRDVACYTRHIELYVLLCEPQNYPNNLCNIDIIPMKSNHLPPQQSIVLKFVPNYITNEEIKNEIGSAYKSIYNLEKMKGSMMEKSRHIRLGLTCSDDYKKIINSNGLTLNGQVMEVN</sequence>
<evidence type="ECO:0000313" key="6">
    <source>
        <dbReference type="Proteomes" id="UP000663825"/>
    </source>
</evidence>
<protein>
    <submittedName>
        <fullName evidence="2">Uncharacterized protein</fullName>
    </submittedName>
</protein>
<dbReference type="EMBL" id="CAJNYD010000902">
    <property type="protein sequence ID" value="CAF3305218.1"/>
    <property type="molecule type" value="Genomic_DNA"/>
</dbReference>
<dbReference type="Proteomes" id="UP000663833">
    <property type="component" value="Unassembled WGS sequence"/>
</dbReference>
<gene>
    <name evidence="5" type="ORF">HFQ381_LOCUS27680</name>
    <name evidence="3" type="ORF">LUA448_LOCUS8450</name>
    <name evidence="2" type="ORF">TIS948_LOCUS17088</name>
    <name evidence="4" type="ORF">UJA718_LOCUS16784</name>
</gene>
<dbReference type="EMBL" id="CAJNXB010002883">
    <property type="protein sequence ID" value="CAF3284254.1"/>
    <property type="molecule type" value="Genomic_DNA"/>
</dbReference>
<evidence type="ECO:0000313" key="7">
    <source>
        <dbReference type="Proteomes" id="UP000663873"/>
    </source>
</evidence>
<reference evidence="2" key="1">
    <citation type="submission" date="2021-02" db="EMBL/GenBank/DDBJ databases">
        <authorList>
            <person name="Nowell W R."/>
        </authorList>
    </citation>
    <scope>NUCLEOTIDE SEQUENCE</scope>
</reference>
<dbReference type="AlphaFoldDB" id="A0A817SAQ4"/>
<organism evidence="2 6">
    <name type="scientific">Rotaria socialis</name>
    <dbReference type="NCBI Taxonomy" id="392032"/>
    <lineage>
        <taxon>Eukaryota</taxon>
        <taxon>Metazoa</taxon>
        <taxon>Spiralia</taxon>
        <taxon>Gnathifera</taxon>
        <taxon>Rotifera</taxon>
        <taxon>Eurotatoria</taxon>
        <taxon>Bdelloidea</taxon>
        <taxon>Philodinida</taxon>
        <taxon>Philodinidae</taxon>
        <taxon>Rotaria</taxon>
    </lineage>
</organism>
<feature type="compositionally biased region" description="Basic and acidic residues" evidence="1">
    <location>
        <begin position="96"/>
        <end position="106"/>
    </location>
</feature>
<accession>A0A817SAQ4</accession>
<keyword evidence="7" id="KW-1185">Reference proteome</keyword>
<proteinExistence type="predicted"/>
<evidence type="ECO:0000313" key="5">
    <source>
        <dbReference type="EMBL" id="CAF4499720.1"/>
    </source>
</evidence>
<evidence type="ECO:0000313" key="3">
    <source>
        <dbReference type="EMBL" id="CAF3305218.1"/>
    </source>
</evidence>
<dbReference type="Proteomes" id="UP000663825">
    <property type="component" value="Unassembled WGS sequence"/>
</dbReference>